<gene>
    <name evidence="2" type="ORF">GCM10007977_006200</name>
</gene>
<keyword evidence="1" id="KW-1133">Transmembrane helix</keyword>
<accession>A0A917T2B3</accession>
<name>A0A917T2B3_9ACTN</name>
<comment type="caution">
    <text evidence="2">The sequence shown here is derived from an EMBL/GenBank/DDBJ whole genome shotgun (WGS) entry which is preliminary data.</text>
</comment>
<protein>
    <submittedName>
        <fullName evidence="2">Uncharacterized protein</fullName>
    </submittedName>
</protein>
<feature type="transmembrane region" description="Helical" evidence="1">
    <location>
        <begin position="44"/>
        <end position="63"/>
    </location>
</feature>
<sequence length="90" mass="9796">MRGVDDRAHARGMGRFILGAIAIIVGLFVAGAIAIWLFGALFKIAIYVLVGAVVVGGAMYLYGKAKRSLGTTRNQRRIDAAMSTWKQRNR</sequence>
<reference evidence="2" key="1">
    <citation type="journal article" date="2014" name="Int. J. Syst. Evol. Microbiol.">
        <title>Complete genome sequence of Corynebacterium casei LMG S-19264T (=DSM 44701T), isolated from a smear-ripened cheese.</title>
        <authorList>
            <consortium name="US DOE Joint Genome Institute (JGI-PGF)"/>
            <person name="Walter F."/>
            <person name="Albersmeier A."/>
            <person name="Kalinowski J."/>
            <person name="Ruckert C."/>
        </authorList>
    </citation>
    <scope>NUCLEOTIDE SEQUENCE</scope>
    <source>
        <strain evidence="2">JCM 19831</strain>
    </source>
</reference>
<organism evidence="2 3">
    <name type="scientific">Dactylosporangium sucinum</name>
    <dbReference type="NCBI Taxonomy" id="1424081"/>
    <lineage>
        <taxon>Bacteria</taxon>
        <taxon>Bacillati</taxon>
        <taxon>Actinomycetota</taxon>
        <taxon>Actinomycetes</taxon>
        <taxon>Micromonosporales</taxon>
        <taxon>Micromonosporaceae</taxon>
        <taxon>Dactylosporangium</taxon>
    </lineage>
</organism>
<keyword evidence="1" id="KW-0472">Membrane</keyword>
<proteinExistence type="predicted"/>
<evidence type="ECO:0000313" key="3">
    <source>
        <dbReference type="Proteomes" id="UP000642070"/>
    </source>
</evidence>
<dbReference type="EMBL" id="BMPI01000003">
    <property type="protein sequence ID" value="GGM07931.1"/>
    <property type="molecule type" value="Genomic_DNA"/>
</dbReference>
<reference evidence="2" key="2">
    <citation type="submission" date="2020-09" db="EMBL/GenBank/DDBJ databases">
        <authorList>
            <person name="Sun Q."/>
            <person name="Ohkuma M."/>
        </authorList>
    </citation>
    <scope>NUCLEOTIDE SEQUENCE</scope>
    <source>
        <strain evidence="2">JCM 19831</strain>
    </source>
</reference>
<keyword evidence="1" id="KW-0812">Transmembrane</keyword>
<keyword evidence="3" id="KW-1185">Reference proteome</keyword>
<evidence type="ECO:0000313" key="2">
    <source>
        <dbReference type="EMBL" id="GGM07931.1"/>
    </source>
</evidence>
<dbReference type="AlphaFoldDB" id="A0A917T2B3"/>
<dbReference type="Proteomes" id="UP000642070">
    <property type="component" value="Unassembled WGS sequence"/>
</dbReference>
<feature type="transmembrane region" description="Helical" evidence="1">
    <location>
        <begin position="16"/>
        <end position="38"/>
    </location>
</feature>
<evidence type="ECO:0000256" key="1">
    <source>
        <dbReference type="SAM" id="Phobius"/>
    </source>
</evidence>